<dbReference type="EMBL" id="MTBP01000004">
    <property type="protein sequence ID" value="POM22676.1"/>
    <property type="molecule type" value="Genomic_DNA"/>
</dbReference>
<dbReference type="InterPro" id="IPR050482">
    <property type="entry name" value="Sensor_HK_TwoCompSys"/>
</dbReference>
<feature type="transmembrane region" description="Helical" evidence="4">
    <location>
        <begin position="74"/>
        <end position="92"/>
    </location>
</feature>
<keyword evidence="3" id="KW-0902">Two-component regulatory system</keyword>
<feature type="transmembrane region" description="Helical" evidence="4">
    <location>
        <begin position="98"/>
        <end position="115"/>
    </location>
</feature>
<sequence length="377" mass="38719">MRRRPPLDLARIDGSGPDARGLSVWVVVLAWPASDVVSGSARPRWAAALLVAVVAVLFVATLRTAFDGRRPLRAAVLLLAAQTAATGAAIAWFGGHWLSALGVLGVAAGAVIGHLPRPRGGLEVPMFAGVGGVTAVATGSAWLGGLGTGGVAAAAWTTLTAGLVTTIVVRLFLVITLLRDAREELASAAVERERLRFSRDLHDLLGHTLSLMVVQAQAVRRIAERDPALAARQAADIETVGRDALGEVRQAVAGYRGRGLAAELDAARSALAAAGIEPVVRRSDDPLPPGADALLGWAVREGVTNVVRHSGARTCTITLEDDVLSIVDDGSATGTPSGGHGLRGLRERVADAGGSLTAGPRPGGGFALTVRLTTEVP</sequence>
<feature type="transmembrane region" description="Helical" evidence="4">
    <location>
        <begin position="153"/>
        <end position="178"/>
    </location>
</feature>
<dbReference type="Pfam" id="PF07730">
    <property type="entry name" value="HisKA_3"/>
    <property type="match status" value="1"/>
</dbReference>
<evidence type="ECO:0000313" key="7">
    <source>
        <dbReference type="Proteomes" id="UP000242367"/>
    </source>
</evidence>
<dbReference type="CDD" id="cd16917">
    <property type="entry name" value="HATPase_UhpB-NarQ-NarX-like"/>
    <property type="match status" value="1"/>
</dbReference>
<protein>
    <submittedName>
        <fullName evidence="6">Sensor histidine kinase DesK</fullName>
        <ecNumber evidence="6">2.7.13.3</ecNumber>
    </submittedName>
</protein>
<dbReference type="Gene3D" id="1.20.5.1930">
    <property type="match status" value="1"/>
</dbReference>
<proteinExistence type="predicted"/>
<name>A0A2P4UCA3_9ACTN</name>
<dbReference type="EC" id="2.7.13.3" evidence="6"/>
<evidence type="ECO:0000259" key="5">
    <source>
        <dbReference type="Pfam" id="PF07730"/>
    </source>
</evidence>
<keyword evidence="4" id="KW-0812">Transmembrane</keyword>
<dbReference type="InterPro" id="IPR011712">
    <property type="entry name" value="Sig_transdc_His_kin_sub3_dim/P"/>
</dbReference>
<dbReference type="Proteomes" id="UP000242367">
    <property type="component" value="Unassembled WGS sequence"/>
</dbReference>
<evidence type="ECO:0000256" key="1">
    <source>
        <dbReference type="ARBA" id="ARBA00022679"/>
    </source>
</evidence>
<evidence type="ECO:0000313" key="6">
    <source>
        <dbReference type="EMBL" id="POM22676.1"/>
    </source>
</evidence>
<dbReference type="AlphaFoldDB" id="A0A2P4UCA3"/>
<evidence type="ECO:0000256" key="3">
    <source>
        <dbReference type="ARBA" id="ARBA00023012"/>
    </source>
</evidence>
<dbReference type="GO" id="GO:0046983">
    <property type="term" value="F:protein dimerization activity"/>
    <property type="evidence" value="ECO:0007669"/>
    <property type="project" value="InterPro"/>
</dbReference>
<comment type="caution">
    <text evidence="6">The sequence shown here is derived from an EMBL/GenBank/DDBJ whole genome shotgun (WGS) entry which is preliminary data.</text>
</comment>
<dbReference type="GO" id="GO:0000155">
    <property type="term" value="F:phosphorelay sensor kinase activity"/>
    <property type="evidence" value="ECO:0007669"/>
    <property type="project" value="InterPro"/>
</dbReference>
<organism evidence="6 7">
    <name type="scientific">Actinomadura rubteroloni</name>
    <dbReference type="NCBI Taxonomy" id="1926885"/>
    <lineage>
        <taxon>Bacteria</taxon>
        <taxon>Bacillati</taxon>
        <taxon>Actinomycetota</taxon>
        <taxon>Actinomycetes</taxon>
        <taxon>Streptosporangiales</taxon>
        <taxon>Thermomonosporaceae</taxon>
        <taxon>Actinomadura</taxon>
    </lineage>
</organism>
<reference evidence="6 7" key="1">
    <citation type="journal article" date="2017" name="Chemistry">
        <title>Isolation, Biosynthesis and Chemical Modifications of Rubterolones A-F: Rare Tropolone Alkaloids from Actinomadura sp. 5-2.</title>
        <authorList>
            <person name="Guo H."/>
            <person name="Benndorf R."/>
            <person name="Leichnitz D."/>
            <person name="Klassen J.L."/>
            <person name="Vollmers J."/>
            <person name="Gorls H."/>
            <person name="Steinacker M."/>
            <person name="Weigel C."/>
            <person name="Dahse H.M."/>
            <person name="Kaster A.K."/>
            <person name="de Beer Z.W."/>
            <person name="Poulsen M."/>
            <person name="Beemelmanns C."/>
        </authorList>
    </citation>
    <scope>NUCLEOTIDE SEQUENCE [LARGE SCALE GENOMIC DNA]</scope>
    <source>
        <strain evidence="6 7">5-2</strain>
    </source>
</reference>
<keyword evidence="2 6" id="KW-0418">Kinase</keyword>
<dbReference type="Gene3D" id="3.30.565.10">
    <property type="entry name" value="Histidine kinase-like ATPase, C-terminal domain"/>
    <property type="match status" value="1"/>
</dbReference>
<dbReference type="PANTHER" id="PTHR24421">
    <property type="entry name" value="NITRATE/NITRITE SENSOR PROTEIN NARX-RELATED"/>
    <property type="match status" value="1"/>
</dbReference>
<dbReference type="InterPro" id="IPR036890">
    <property type="entry name" value="HATPase_C_sf"/>
</dbReference>
<gene>
    <name evidence="6" type="primary">desK_11</name>
    <name evidence="6" type="ORF">BTM25_48800</name>
</gene>
<keyword evidence="4" id="KW-1133">Transmembrane helix</keyword>
<dbReference type="SUPFAM" id="SSF55874">
    <property type="entry name" value="ATPase domain of HSP90 chaperone/DNA topoisomerase II/histidine kinase"/>
    <property type="match status" value="1"/>
</dbReference>
<feature type="transmembrane region" description="Helical" evidence="4">
    <location>
        <begin position="45"/>
        <end position="62"/>
    </location>
</feature>
<dbReference type="RefSeq" id="WP_205648256.1">
    <property type="nucleotide sequence ID" value="NZ_MTBP01000004.1"/>
</dbReference>
<keyword evidence="1 6" id="KW-0808">Transferase</keyword>
<keyword evidence="7" id="KW-1185">Reference proteome</keyword>
<feature type="domain" description="Signal transduction histidine kinase subgroup 3 dimerisation and phosphoacceptor" evidence="5">
    <location>
        <begin position="193"/>
        <end position="258"/>
    </location>
</feature>
<keyword evidence="4" id="KW-0472">Membrane</keyword>
<dbReference type="GO" id="GO:0016020">
    <property type="term" value="C:membrane"/>
    <property type="evidence" value="ECO:0007669"/>
    <property type="project" value="InterPro"/>
</dbReference>
<dbReference type="PANTHER" id="PTHR24421:SF63">
    <property type="entry name" value="SENSOR HISTIDINE KINASE DESK"/>
    <property type="match status" value="1"/>
</dbReference>
<accession>A0A2P4UCA3</accession>
<evidence type="ECO:0000256" key="2">
    <source>
        <dbReference type="ARBA" id="ARBA00022777"/>
    </source>
</evidence>
<feature type="transmembrane region" description="Helical" evidence="4">
    <location>
        <begin position="127"/>
        <end position="147"/>
    </location>
</feature>
<evidence type="ECO:0000256" key="4">
    <source>
        <dbReference type="SAM" id="Phobius"/>
    </source>
</evidence>